<dbReference type="AlphaFoldDB" id="A0A7C0ZJC3"/>
<evidence type="ECO:0000256" key="1">
    <source>
        <dbReference type="ARBA" id="ARBA00009820"/>
    </source>
</evidence>
<dbReference type="SUPFAM" id="SSF69304">
    <property type="entry name" value="Tricorn protease N-terminal domain"/>
    <property type="match status" value="1"/>
</dbReference>
<feature type="transmembrane region" description="Helical" evidence="2">
    <location>
        <begin position="6"/>
        <end position="24"/>
    </location>
</feature>
<dbReference type="Pfam" id="PF07676">
    <property type="entry name" value="PD40"/>
    <property type="match status" value="2"/>
</dbReference>
<dbReference type="Proteomes" id="UP000885847">
    <property type="component" value="Unassembled WGS sequence"/>
</dbReference>
<feature type="non-terminal residue" evidence="3">
    <location>
        <position position="144"/>
    </location>
</feature>
<dbReference type="InterPro" id="IPR011659">
    <property type="entry name" value="WD40"/>
</dbReference>
<comment type="similarity">
    <text evidence="1">Belongs to the TolB family.</text>
</comment>
<dbReference type="EMBL" id="DQWE01000403">
    <property type="protein sequence ID" value="HDI83845.1"/>
    <property type="molecule type" value="Genomic_DNA"/>
</dbReference>
<comment type="caution">
    <text evidence="3">The sequence shown here is derived from an EMBL/GenBank/DDBJ whole genome shotgun (WGS) entry which is preliminary data.</text>
</comment>
<dbReference type="PROSITE" id="PS51257">
    <property type="entry name" value="PROKAR_LIPOPROTEIN"/>
    <property type="match status" value="1"/>
</dbReference>
<evidence type="ECO:0000313" key="3">
    <source>
        <dbReference type="EMBL" id="HDI83845.1"/>
    </source>
</evidence>
<sequence>MKKKLYWVKGISLTFVFFLAGCFLRDNSDFNGFKIIFESSRDVPQGATFPQKYIELYTMNPDGSNVMRITNNQYWEHKPQVSPDGTKILVTIHYLPENVDETDPGWEIAVMNIDGTGLTKLTDNEYFDGNARWNEDGTKIVYVS</sequence>
<name>A0A7C0ZJC3_UNCW3</name>
<dbReference type="PANTHER" id="PTHR36842:SF1">
    <property type="entry name" value="PROTEIN TOLB"/>
    <property type="match status" value="1"/>
</dbReference>
<keyword evidence="2" id="KW-1133">Transmembrane helix</keyword>
<protein>
    <recommendedName>
        <fullName evidence="4">Dipeptidylpeptidase IV N-terminal domain-containing protein</fullName>
    </recommendedName>
</protein>
<proteinExistence type="inferred from homology"/>
<keyword evidence="2" id="KW-0472">Membrane</keyword>
<dbReference type="PANTHER" id="PTHR36842">
    <property type="entry name" value="PROTEIN TOLB HOMOLOG"/>
    <property type="match status" value="1"/>
</dbReference>
<evidence type="ECO:0000256" key="2">
    <source>
        <dbReference type="SAM" id="Phobius"/>
    </source>
</evidence>
<gene>
    <name evidence="3" type="ORF">ENF18_08670</name>
</gene>
<dbReference type="InterPro" id="IPR011042">
    <property type="entry name" value="6-blade_b-propeller_TolB-like"/>
</dbReference>
<dbReference type="Gene3D" id="2.120.10.30">
    <property type="entry name" value="TolB, C-terminal domain"/>
    <property type="match status" value="1"/>
</dbReference>
<evidence type="ECO:0008006" key="4">
    <source>
        <dbReference type="Google" id="ProtNLM"/>
    </source>
</evidence>
<organism evidence="3">
    <name type="scientific">candidate division WOR-3 bacterium</name>
    <dbReference type="NCBI Taxonomy" id="2052148"/>
    <lineage>
        <taxon>Bacteria</taxon>
        <taxon>Bacteria division WOR-3</taxon>
    </lineage>
</organism>
<reference evidence="3" key="1">
    <citation type="journal article" date="2020" name="mSystems">
        <title>Genome- and Community-Level Interaction Insights into Carbon Utilization and Element Cycling Functions of Hydrothermarchaeota in Hydrothermal Sediment.</title>
        <authorList>
            <person name="Zhou Z."/>
            <person name="Liu Y."/>
            <person name="Xu W."/>
            <person name="Pan J."/>
            <person name="Luo Z.H."/>
            <person name="Li M."/>
        </authorList>
    </citation>
    <scope>NUCLEOTIDE SEQUENCE [LARGE SCALE GENOMIC DNA]</scope>
    <source>
        <strain evidence="3">HyVt-102</strain>
    </source>
</reference>
<keyword evidence="2" id="KW-0812">Transmembrane</keyword>
<accession>A0A7C0ZJC3</accession>